<evidence type="ECO:0000256" key="5">
    <source>
        <dbReference type="SAM" id="Phobius"/>
    </source>
</evidence>
<evidence type="ECO:0008006" key="8">
    <source>
        <dbReference type="Google" id="ProtNLM"/>
    </source>
</evidence>
<feature type="transmembrane region" description="Helical" evidence="5">
    <location>
        <begin position="113"/>
        <end position="139"/>
    </location>
</feature>
<organism evidence="6 7">
    <name type="scientific">Saprolegnia diclina (strain VS20)</name>
    <dbReference type="NCBI Taxonomy" id="1156394"/>
    <lineage>
        <taxon>Eukaryota</taxon>
        <taxon>Sar</taxon>
        <taxon>Stramenopiles</taxon>
        <taxon>Oomycota</taxon>
        <taxon>Saprolegniomycetes</taxon>
        <taxon>Saprolegniales</taxon>
        <taxon>Saprolegniaceae</taxon>
        <taxon>Saprolegnia</taxon>
    </lineage>
</organism>
<dbReference type="GeneID" id="19957186"/>
<reference evidence="6 7" key="1">
    <citation type="submission" date="2012-04" db="EMBL/GenBank/DDBJ databases">
        <title>The Genome Sequence of Saprolegnia declina VS20.</title>
        <authorList>
            <consortium name="The Broad Institute Genome Sequencing Platform"/>
            <person name="Russ C."/>
            <person name="Nusbaum C."/>
            <person name="Tyler B."/>
            <person name="van West P."/>
            <person name="Dieguez-Uribeondo J."/>
            <person name="de Bruijn I."/>
            <person name="Tripathy S."/>
            <person name="Jiang R."/>
            <person name="Young S.K."/>
            <person name="Zeng Q."/>
            <person name="Gargeya S."/>
            <person name="Fitzgerald M."/>
            <person name="Haas B."/>
            <person name="Abouelleil A."/>
            <person name="Alvarado L."/>
            <person name="Arachchi H.M."/>
            <person name="Berlin A."/>
            <person name="Chapman S.B."/>
            <person name="Goldberg J."/>
            <person name="Griggs A."/>
            <person name="Gujja S."/>
            <person name="Hansen M."/>
            <person name="Howarth C."/>
            <person name="Imamovic A."/>
            <person name="Larimer J."/>
            <person name="McCowen C."/>
            <person name="Montmayeur A."/>
            <person name="Murphy C."/>
            <person name="Neiman D."/>
            <person name="Pearson M."/>
            <person name="Priest M."/>
            <person name="Roberts A."/>
            <person name="Saif S."/>
            <person name="Shea T."/>
            <person name="Sisk P."/>
            <person name="Sykes S."/>
            <person name="Wortman J."/>
            <person name="Nusbaum C."/>
            <person name="Birren B."/>
        </authorList>
    </citation>
    <scope>NUCLEOTIDE SEQUENCE [LARGE SCALE GENOMIC DNA]</scope>
    <source>
        <strain evidence="6 7">VS20</strain>
    </source>
</reference>
<dbReference type="Gene3D" id="1.20.1250.20">
    <property type="entry name" value="MFS general substrate transporter like domains"/>
    <property type="match status" value="1"/>
</dbReference>
<feature type="transmembrane region" description="Helical" evidence="5">
    <location>
        <begin position="307"/>
        <end position="326"/>
    </location>
</feature>
<dbReference type="SUPFAM" id="SSF103473">
    <property type="entry name" value="MFS general substrate transporter"/>
    <property type="match status" value="1"/>
</dbReference>
<dbReference type="STRING" id="1156394.T0R101"/>
<feature type="transmembrane region" description="Helical" evidence="5">
    <location>
        <begin position="21"/>
        <end position="42"/>
    </location>
</feature>
<feature type="transmembrane region" description="Helical" evidence="5">
    <location>
        <begin position="346"/>
        <end position="369"/>
    </location>
</feature>
<evidence type="ECO:0000313" key="6">
    <source>
        <dbReference type="EMBL" id="EQC25673.1"/>
    </source>
</evidence>
<evidence type="ECO:0000256" key="3">
    <source>
        <dbReference type="ARBA" id="ARBA00022989"/>
    </source>
</evidence>
<dbReference type="GO" id="GO:0016020">
    <property type="term" value="C:membrane"/>
    <property type="evidence" value="ECO:0007669"/>
    <property type="project" value="UniProtKB-SubCell"/>
</dbReference>
<dbReference type="VEuPathDB" id="FungiDB:SDRG_16459"/>
<feature type="transmembrane region" description="Helical" evidence="5">
    <location>
        <begin position="182"/>
        <end position="201"/>
    </location>
</feature>
<gene>
    <name evidence="6" type="ORF">SDRG_16459</name>
</gene>
<feature type="transmembrane region" description="Helical" evidence="5">
    <location>
        <begin position="62"/>
        <end position="81"/>
    </location>
</feature>
<dbReference type="RefSeq" id="XP_008620892.1">
    <property type="nucleotide sequence ID" value="XM_008622670.1"/>
</dbReference>
<dbReference type="InParanoid" id="T0R101"/>
<dbReference type="InterPro" id="IPR010291">
    <property type="entry name" value="Ion_channel_UNC-93"/>
</dbReference>
<protein>
    <recommendedName>
        <fullName evidence="8">Major facilitator superfamily (MFS) profile domain-containing protein</fullName>
    </recommendedName>
</protein>
<evidence type="ECO:0000313" key="7">
    <source>
        <dbReference type="Proteomes" id="UP000030762"/>
    </source>
</evidence>
<dbReference type="AlphaFoldDB" id="T0R101"/>
<dbReference type="eggNOG" id="KOG3098">
    <property type="taxonomic scope" value="Eukaryota"/>
</dbReference>
<dbReference type="Proteomes" id="UP000030762">
    <property type="component" value="Unassembled WGS sequence"/>
</dbReference>
<dbReference type="EMBL" id="JH767260">
    <property type="protein sequence ID" value="EQC25673.1"/>
    <property type="molecule type" value="Genomic_DNA"/>
</dbReference>
<evidence type="ECO:0000256" key="2">
    <source>
        <dbReference type="ARBA" id="ARBA00022692"/>
    </source>
</evidence>
<keyword evidence="4 5" id="KW-0472">Membrane</keyword>
<feature type="transmembrane region" description="Helical" evidence="5">
    <location>
        <begin position="151"/>
        <end position="170"/>
    </location>
</feature>
<keyword evidence="7" id="KW-1185">Reference proteome</keyword>
<comment type="subcellular location">
    <subcellularLocation>
        <location evidence="1">Membrane</location>
        <topology evidence="1">Multi-pass membrane protein</topology>
    </subcellularLocation>
</comment>
<dbReference type="PANTHER" id="PTHR23294">
    <property type="entry name" value="ET TRANSLATION PRODUCT-RELATED"/>
    <property type="match status" value="1"/>
</dbReference>
<keyword evidence="2 5" id="KW-0812">Transmembrane</keyword>
<accession>T0R101</accession>
<dbReference type="PANTHER" id="PTHR23294:SF59">
    <property type="entry name" value="UNC93-LIKE PROTEIN C922.05C"/>
    <property type="match status" value="1"/>
</dbReference>
<dbReference type="InterPro" id="IPR051617">
    <property type="entry name" value="UNC-93-like_regulator"/>
</dbReference>
<evidence type="ECO:0000256" key="4">
    <source>
        <dbReference type="ARBA" id="ARBA00023136"/>
    </source>
</evidence>
<feature type="transmembrane region" description="Helical" evidence="5">
    <location>
        <begin position="414"/>
        <end position="434"/>
    </location>
</feature>
<evidence type="ECO:0000256" key="1">
    <source>
        <dbReference type="ARBA" id="ARBA00004141"/>
    </source>
</evidence>
<dbReference type="Pfam" id="PF05978">
    <property type="entry name" value="UNC-93"/>
    <property type="match status" value="1"/>
</dbReference>
<dbReference type="OMA" id="AYWFMGA"/>
<dbReference type="InterPro" id="IPR036259">
    <property type="entry name" value="MFS_trans_sf"/>
</dbReference>
<proteinExistence type="predicted"/>
<keyword evidence="3 5" id="KW-1133">Transmembrane helix</keyword>
<dbReference type="OrthoDB" id="65530at2759"/>
<sequence>MMSESPKHTSFELEAPPPRATAFREILLLGVICFACPGMFNALNGLGGGGQLDTSVASNANVALYACFALFSFVAGSLHNLLGPKPCILLGGLTYALYVGSLLHYNVHGSSTLVVFAGGLLGVGASLLWTAQGAMMLAYPSEHEKGKFISSFWIVFNLGGVLGGFIPFGCNFHSTASTVNDATYIGFMAIMVLGALLALLLRRPHRVTRSDHSLVAYPTTATSPLIELRGLLSALRDPRVLCLLPAAFYSNFFYAYQFNDVNGKLFTLRTRGLNNALYWAMEMLGAYVFGTKLLDVEFWSRAKRARVGLYVLTALCVLTWALGAGVQSTYTRTSTQALLDFTDANAAFPMVVYLLYGFLDATFQTYVYWMIGALTNDASELARIVGLYKAFQSAGGAISWKVDVAGAGLMLQLGLNWGLMLLALLCMVLVARTLTK</sequence>
<name>T0R101_SAPDV</name>